<dbReference type="HOGENOM" id="CLU_944014_0_0_1"/>
<evidence type="ECO:0000313" key="8">
    <source>
        <dbReference type="EMBL" id="EFA06219.1"/>
    </source>
</evidence>
<dbReference type="EMBL" id="KQ971354">
    <property type="protein sequence ID" value="EFA06219.1"/>
    <property type="molecule type" value="Genomic_DNA"/>
</dbReference>
<dbReference type="PhylomeDB" id="D6WPI4"/>
<name>D6WPI4_TRICA</name>
<comment type="function">
    <text evidence="5">Involved in transvection phenomena (= synapsis-dependent gene expression), where the synaptic pairing of chromosomes carrying genes with which zeste interacts influences the expression of these genes. Zeste binds to DNA and stimulates transcription from a nearby promoter.</text>
</comment>
<keyword evidence="3" id="KW-0805">Transcription regulation</keyword>
<dbReference type="PANTHER" id="PTHR21411:SF0">
    <property type="entry name" value="REGULATORY PROTEIN ZESTE"/>
    <property type="match status" value="1"/>
</dbReference>
<dbReference type="InterPro" id="IPR028002">
    <property type="entry name" value="Myb_DNA-bind_5"/>
</dbReference>
<evidence type="ECO:0000259" key="7">
    <source>
        <dbReference type="Pfam" id="PF13873"/>
    </source>
</evidence>
<organism evidence="8 9">
    <name type="scientific">Tribolium castaneum</name>
    <name type="common">Red flour beetle</name>
    <dbReference type="NCBI Taxonomy" id="7070"/>
    <lineage>
        <taxon>Eukaryota</taxon>
        <taxon>Metazoa</taxon>
        <taxon>Ecdysozoa</taxon>
        <taxon>Arthropoda</taxon>
        <taxon>Hexapoda</taxon>
        <taxon>Insecta</taxon>
        <taxon>Pterygota</taxon>
        <taxon>Neoptera</taxon>
        <taxon>Endopterygota</taxon>
        <taxon>Coleoptera</taxon>
        <taxon>Polyphaga</taxon>
        <taxon>Cucujiformia</taxon>
        <taxon>Tenebrionidae</taxon>
        <taxon>Tenebrionidae incertae sedis</taxon>
        <taxon>Tribolium</taxon>
    </lineage>
</organism>
<evidence type="ECO:0000256" key="3">
    <source>
        <dbReference type="ARBA" id="ARBA00023015"/>
    </source>
</evidence>
<keyword evidence="6" id="KW-0175">Coiled coil</keyword>
<proteinExistence type="predicted"/>
<accession>D6WPI4</accession>
<dbReference type="eggNOG" id="ENOG502RFDD">
    <property type="taxonomic scope" value="Eukaryota"/>
</dbReference>
<evidence type="ECO:0000256" key="4">
    <source>
        <dbReference type="ARBA" id="ARBA00023163"/>
    </source>
</evidence>
<protein>
    <recommendedName>
        <fullName evidence="2">Regulatory protein zeste</fullName>
    </recommendedName>
</protein>
<evidence type="ECO:0000313" key="9">
    <source>
        <dbReference type="Proteomes" id="UP000007266"/>
    </source>
</evidence>
<keyword evidence="4" id="KW-0804">Transcription</keyword>
<evidence type="ECO:0000256" key="2">
    <source>
        <dbReference type="ARBA" id="ARBA00016807"/>
    </source>
</evidence>
<evidence type="ECO:0000256" key="1">
    <source>
        <dbReference type="ARBA" id="ARBA00011764"/>
    </source>
</evidence>
<reference evidence="8 9" key="2">
    <citation type="journal article" date="2010" name="Nucleic Acids Res.">
        <title>BeetleBase in 2010: revisions to provide comprehensive genomic information for Tribolium castaneum.</title>
        <authorList>
            <person name="Kim H.S."/>
            <person name="Murphy T."/>
            <person name="Xia J."/>
            <person name="Caragea D."/>
            <person name="Park Y."/>
            <person name="Beeman R.W."/>
            <person name="Lorenzen M.D."/>
            <person name="Butcher S."/>
            <person name="Manak J.R."/>
            <person name="Brown S.J."/>
        </authorList>
    </citation>
    <scope>GENOME REANNOTATION</scope>
    <source>
        <strain evidence="8 9">Georgia GA2</strain>
    </source>
</reference>
<dbReference type="InParanoid" id="D6WPI4"/>
<gene>
    <name evidence="8" type="primary">AUGUSTUS-3.0.2_09068</name>
    <name evidence="8" type="ORF">TcasGA2_TC009068</name>
</gene>
<feature type="coiled-coil region" evidence="6">
    <location>
        <begin position="248"/>
        <end position="275"/>
    </location>
</feature>
<sequence length="295" mass="34675">MTEIKKRTRSVNFTLDEKVLLMTIIKDKYKDIVECKKTDSNTWTEKNAAWDEITEEFNAQSLSQTFRSKESLKKCYDNRKKEMRRLAAQNRQEFITGGGTGQQLNDPCLEIIMDITNGKSVNDVDGEATIISDQEENEETYFTYGEVNKKRKEHSDFEDEEAIEELLSENFHDKPSTSEHSQVQAEDSTNYKLTKLKLSNAKLRGKVWYDRRRPKVVEPVRTKYVSKQYSEVASLKKQCLEFELSSAKKKQERDEKEFESRMEEFKLRKKSLELDIQLKEFFLKKLQFSATTDCQ</sequence>
<dbReference type="AlphaFoldDB" id="D6WPI4"/>
<dbReference type="Pfam" id="PF13873">
    <property type="entry name" value="Myb_DNA-bind_5"/>
    <property type="match status" value="1"/>
</dbReference>
<dbReference type="Proteomes" id="UP000007266">
    <property type="component" value="Linkage group 7"/>
</dbReference>
<comment type="subunit">
    <text evidence="1">Self-associates forming complexes of several hundred monomers.</text>
</comment>
<keyword evidence="9" id="KW-1185">Reference proteome</keyword>
<dbReference type="KEGG" id="tca:103314746"/>
<reference evidence="8 9" key="1">
    <citation type="journal article" date="2008" name="Nature">
        <title>The genome of the model beetle and pest Tribolium castaneum.</title>
        <authorList>
            <consortium name="Tribolium Genome Sequencing Consortium"/>
            <person name="Richards S."/>
            <person name="Gibbs R.A."/>
            <person name="Weinstock G.M."/>
            <person name="Brown S.J."/>
            <person name="Denell R."/>
            <person name="Beeman R.W."/>
            <person name="Gibbs R."/>
            <person name="Beeman R.W."/>
            <person name="Brown S.J."/>
            <person name="Bucher G."/>
            <person name="Friedrich M."/>
            <person name="Grimmelikhuijzen C.J."/>
            <person name="Klingler M."/>
            <person name="Lorenzen M."/>
            <person name="Richards S."/>
            <person name="Roth S."/>
            <person name="Schroder R."/>
            <person name="Tautz D."/>
            <person name="Zdobnov E.M."/>
            <person name="Muzny D."/>
            <person name="Gibbs R.A."/>
            <person name="Weinstock G.M."/>
            <person name="Attaway T."/>
            <person name="Bell S."/>
            <person name="Buhay C.J."/>
            <person name="Chandrabose M.N."/>
            <person name="Chavez D."/>
            <person name="Clerk-Blankenburg K.P."/>
            <person name="Cree A."/>
            <person name="Dao M."/>
            <person name="Davis C."/>
            <person name="Chacko J."/>
            <person name="Dinh H."/>
            <person name="Dugan-Rocha S."/>
            <person name="Fowler G."/>
            <person name="Garner T.T."/>
            <person name="Garnes J."/>
            <person name="Gnirke A."/>
            <person name="Hawes A."/>
            <person name="Hernandez J."/>
            <person name="Hines S."/>
            <person name="Holder M."/>
            <person name="Hume J."/>
            <person name="Jhangiani S.N."/>
            <person name="Joshi V."/>
            <person name="Khan Z.M."/>
            <person name="Jackson L."/>
            <person name="Kovar C."/>
            <person name="Kowis A."/>
            <person name="Lee S."/>
            <person name="Lewis L.R."/>
            <person name="Margolis J."/>
            <person name="Morgan M."/>
            <person name="Nazareth L.V."/>
            <person name="Nguyen N."/>
            <person name="Okwuonu G."/>
            <person name="Parker D."/>
            <person name="Richards S."/>
            <person name="Ruiz S.J."/>
            <person name="Santibanez J."/>
            <person name="Savard J."/>
            <person name="Scherer S.E."/>
            <person name="Schneider B."/>
            <person name="Sodergren E."/>
            <person name="Tautz D."/>
            <person name="Vattahil S."/>
            <person name="Villasana D."/>
            <person name="White C.S."/>
            <person name="Wright R."/>
            <person name="Park Y."/>
            <person name="Beeman R.W."/>
            <person name="Lord J."/>
            <person name="Oppert B."/>
            <person name="Lorenzen M."/>
            <person name="Brown S."/>
            <person name="Wang L."/>
            <person name="Savard J."/>
            <person name="Tautz D."/>
            <person name="Richards S."/>
            <person name="Weinstock G."/>
            <person name="Gibbs R.A."/>
            <person name="Liu Y."/>
            <person name="Worley K."/>
            <person name="Weinstock G."/>
            <person name="Elsik C.G."/>
            <person name="Reese J.T."/>
            <person name="Elhaik E."/>
            <person name="Landan G."/>
            <person name="Graur D."/>
            <person name="Arensburger P."/>
            <person name="Atkinson P."/>
            <person name="Beeman R.W."/>
            <person name="Beidler J."/>
            <person name="Brown S.J."/>
            <person name="Demuth J.P."/>
            <person name="Drury D.W."/>
            <person name="Du Y.Z."/>
            <person name="Fujiwara H."/>
            <person name="Lorenzen M."/>
            <person name="Maselli V."/>
            <person name="Osanai M."/>
            <person name="Park Y."/>
            <person name="Robertson H.M."/>
            <person name="Tu Z."/>
            <person name="Wang J.J."/>
            <person name="Wang S."/>
            <person name="Richards S."/>
            <person name="Song H."/>
            <person name="Zhang L."/>
            <person name="Sodergren E."/>
            <person name="Werner D."/>
            <person name="Stanke M."/>
            <person name="Morgenstern B."/>
            <person name="Solovyev V."/>
            <person name="Kosarev P."/>
            <person name="Brown G."/>
            <person name="Chen H.C."/>
            <person name="Ermolaeva O."/>
            <person name="Hlavina W."/>
            <person name="Kapustin Y."/>
            <person name="Kiryutin B."/>
            <person name="Kitts P."/>
            <person name="Maglott D."/>
            <person name="Pruitt K."/>
            <person name="Sapojnikov V."/>
            <person name="Souvorov A."/>
            <person name="Mackey A.J."/>
            <person name="Waterhouse R.M."/>
            <person name="Wyder S."/>
            <person name="Zdobnov E.M."/>
            <person name="Zdobnov E.M."/>
            <person name="Wyder S."/>
            <person name="Kriventseva E.V."/>
            <person name="Kadowaki T."/>
            <person name="Bork P."/>
            <person name="Aranda M."/>
            <person name="Bao R."/>
            <person name="Beermann A."/>
            <person name="Berns N."/>
            <person name="Bolognesi R."/>
            <person name="Bonneton F."/>
            <person name="Bopp D."/>
            <person name="Brown S.J."/>
            <person name="Bucher G."/>
            <person name="Butts T."/>
            <person name="Chaumot A."/>
            <person name="Denell R.E."/>
            <person name="Ferrier D.E."/>
            <person name="Friedrich M."/>
            <person name="Gordon C.M."/>
            <person name="Jindra M."/>
            <person name="Klingler M."/>
            <person name="Lan Q."/>
            <person name="Lattorff H.M."/>
            <person name="Laudet V."/>
            <person name="von Levetsow C."/>
            <person name="Liu Z."/>
            <person name="Lutz R."/>
            <person name="Lynch J.A."/>
            <person name="da Fonseca R.N."/>
            <person name="Posnien N."/>
            <person name="Reuter R."/>
            <person name="Roth S."/>
            <person name="Savard J."/>
            <person name="Schinko J.B."/>
            <person name="Schmitt C."/>
            <person name="Schoppmeier M."/>
            <person name="Schroder R."/>
            <person name="Shippy T.D."/>
            <person name="Simonnet F."/>
            <person name="Marques-Souza H."/>
            <person name="Tautz D."/>
            <person name="Tomoyasu Y."/>
            <person name="Trauner J."/>
            <person name="Van der Zee M."/>
            <person name="Vervoort M."/>
            <person name="Wittkopp N."/>
            <person name="Wimmer E.A."/>
            <person name="Yang X."/>
            <person name="Jones A.K."/>
            <person name="Sattelle D.B."/>
            <person name="Ebert P.R."/>
            <person name="Nelson D."/>
            <person name="Scott J.G."/>
            <person name="Beeman R.W."/>
            <person name="Muthukrishnan S."/>
            <person name="Kramer K.J."/>
            <person name="Arakane Y."/>
            <person name="Beeman R.W."/>
            <person name="Zhu Q."/>
            <person name="Hogenkamp D."/>
            <person name="Dixit R."/>
            <person name="Oppert B."/>
            <person name="Jiang H."/>
            <person name="Zou Z."/>
            <person name="Marshall J."/>
            <person name="Elpidina E."/>
            <person name="Vinokurov K."/>
            <person name="Oppert C."/>
            <person name="Zou Z."/>
            <person name="Evans J."/>
            <person name="Lu Z."/>
            <person name="Zhao P."/>
            <person name="Sumathipala N."/>
            <person name="Altincicek B."/>
            <person name="Vilcinskas A."/>
            <person name="Williams M."/>
            <person name="Hultmark D."/>
            <person name="Hetru C."/>
            <person name="Jiang H."/>
            <person name="Grimmelikhuijzen C.J."/>
            <person name="Hauser F."/>
            <person name="Cazzamali G."/>
            <person name="Williamson M."/>
            <person name="Park Y."/>
            <person name="Li B."/>
            <person name="Tanaka Y."/>
            <person name="Predel R."/>
            <person name="Neupert S."/>
            <person name="Schachtner J."/>
            <person name="Verleyen P."/>
            <person name="Raible F."/>
            <person name="Bork P."/>
            <person name="Friedrich M."/>
            <person name="Walden K.K."/>
            <person name="Robertson H.M."/>
            <person name="Angeli S."/>
            <person name="Foret S."/>
            <person name="Bucher G."/>
            <person name="Schuetz S."/>
            <person name="Maleszka R."/>
            <person name="Wimmer E.A."/>
            <person name="Beeman R.W."/>
            <person name="Lorenzen M."/>
            <person name="Tomoyasu Y."/>
            <person name="Miller S.C."/>
            <person name="Grossmann D."/>
            <person name="Bucher G."/>
        </authorList>
    </citation>
    <scope>NUCLEOTIDE SEQUENCE [LARGE SCALE GENOMIC DNA]</scope>
    <source>
        <strain evidence="8 9">Georgia GA2</strain>
    </source>
</reference>
<dbReference type="OMA" id="DTWITIG"/>
<dbReference type="PANTHER" id="PTHR21411">
    <property type="entry name" value="APONTIC"/>
    <property type="match status" value="1"/>
</dbReference>
<dbReference type="OrthoDB" id="6783928at2759"/>
<evidence type="ECO:0000256" key="6">
    <source>
        <dbReference type="SAM" id="Coils"/>
    </source>
</evidence>
<feature type="domain" description="Myb/SANT-like DNA-binding" evidence="7">
    <location>
        <begin position="9"/>
        <end position="88"/>
    </location>
</feature>
<evidence type="ECO:0000256" key="5">
    <source>
        <dbReference type="ARBA" id="ARBA00025466"/>
    </source>
</evidence>